<dbReference type="EMBL" id="JARKHS020011580">
    <property type="protein sequence ID" value="KAK8777671.1"/>
    <property type="molecule type" value="Genomic_DNA"/>
</dbReference>
<comment type="caution">
    <text evidence="1">The sequence shown here is derived from an EMBL/GenBank/DDBJ whole genome shotgun (WGS) entry which is preliminary data.</text>
</comment>
<keyword evidence="2" id="KW-1185">Reference proteome</keyword>
<dbReference type="AlphaFoldDB" id="A0AAQ4ESG6"/>
<evidence type="ECO:0000313" key="1">
    <source>
        <dbReference type="EMBL" id="KAK8777671.1"/>
    </source>
</evidence>
<proteinExistence type="predicted"/>
<accession>A0AAQ4ESG6</accession>
<reference evidence="1 2" key="1">
    <citation type="journal article" date="2023" name="Arcadia Sci">
        <title>De novo assembly of a long-read Amblyomma americanum tick genome.</title>
        <authorList>
            <person name="Chou S."/>
            <person name="Poskanzer K.E."/>
            <person name="Rollins M."/>
            <person name="Thuy-Boun P.S."/>
        </authorList>
    </citation>
    <scope>NUCLEOTIDE SEQUENCE [LARGE SCALE GENOMIC DNA]</scope>
    <source>
        <strain evidence="1">F_SG_1</strain>
        <tissue evidence="1">Salivary glands</tissue>
    </source>
</reference>
<organism evidence="1 2">
    <name type="scientific">Amblyomma americanum</name>
    <name type="common">Lone star tick</name>
    <dbReference type="NCBI Taxonomy" id="6943"/>
    <lineage>
        <taxon>Eukaryota</taxon>
        <taxon>Metazoa</taxon>
        <taxon>Ecdysozoa</taxon>
        <taxon>Arthropoda</taxon>
        <taxon>Chelicerata</taxon>
        <taxon>Arachnida</taxon>
        <taxon>Acari</taxon>
        <taxon>Parasitiformes</taxon>
        <taxon>Ixodida</taxon>
        <taxon>Ixodoidea</taxon>
        <taxon>Ixodidae</taxon>
        <taxon>Amblyomminae</taxon>
        <taxon>Amblyomma</taxon>
    </lineage>
</organism>
<name>A0AAQ4ESG6_AMBAM</name>
<protein>
    <submittedName>
        <fullName evidence="1">Uncharacterized protein</fullName>
    </submittedName>
</protein>
<evidence type="ECO:0000313" key="2">
    <source>
        <dbReference type="Proteomes" id="UP001321473"/>
    </source>
</evidence>
<sequence length="66" mass="7796">MTTPPGFPLVSFKSGRLERWSVQRLPQRRRAWINVQHTIPANMNRLFVFCPCVFRARGLHQLCCNR</sequence>
<dbReference type="Proteomes" id="UP001321473">
    <property type="component" value="Unassembled WGS sequence"/>
</dbReference>
<gene>
    <name evidence="1" type="ORF">V5799_028983</name>
</gene>